<dbReference type="PROSITE" id="PS51221">
    <property type="entry name" value="TTL"/>
    <property type="match status" value="1"/>
</dbReference>
<keyword evidence="8" id="KW-1185">Reference proteome</keyword>
<gene>
    <name evidence="7" type="primary">Contig10578.g11294</name>
    <name evidence="7" type="ORF">STYLEM_8242</name>
</gene>
<evidence type="ECO:0000256" key="2">
    <source>
        <dbReference type="ARBA" id="ARBA00022490"/>
    </source>
</evidence>
<dbReference type="AlphaFoldDB" id="A0A078ABK9"/>
<evidence type="ECO:0000313" key="7">
    <source>
        <dbReference type="EMBL" id="CDW79256.1"/>
    </source>
</evidence>
<dbReference type="GO" id="GO:0006284">
    <property type="term" value="P:base-excision repair"/>
    <property type="evidence" value="ECO:0007669"/>
    <property type="project" value="InterPro"/>
</dbReference>
<dbReference type="GO" id="GO:0005737">
    <property type="term" value="C:cytoplasm"/>
    <property type="evidence" value="ECO:0007669"/>
    <property type="project" value="UniProtKB-SubCell"/>
</dbReference>
<dbReference type="SUPFAM" id="SSF56059">
    <property type="entry name" value="Glutathione synthetase ATP-binding domain-like"/>
    <property type="match status" value="1"/>
</dbReference>
<dbReference type="GO" id="GO:0015630">
    <property type="term" value="C:microtubule cytoskeleton"/>
    <property type="evidence" value="ECO:0007669"/>
    <property type="project" value="TreeGrafter"/>
</dbReference>
<dbReference type="GO" id="GO:0003906">
    <property type="term" value="F:DNA-(apurinic or apyrimidinic site) endonuclease activity"/>
    <property type="evidence" value="ECO:0007669"/>
    <property type="project" value="InterPro"/>
</dbReference>
<evidence type="ECO:0000256" key="1">
    <source>
        <dbReference type="ARBA" id="ARBA00004496"/>
    </source>
</evidence>
<proteinExistence type="predicted"/>
<dbReference type="GO" id="GO:0019104">
    <property type="term" value="F:DNA N-glycosylase activity"/>
    <property type="evidence" value="ECO:0007669"/>
    <property type="project" value="InterPro"/>
</dbReference>
<dbReference type="OrthoDB" id="10255472at2759"/>
<dbReference type="InterPro" id="IPR004344">
    <property type="entry name" value="TTL/TTLL_fam"/>
</dbReference>
<dbReference type="Pfam" id="PF03133">
    <property type="entry name" value="TTL"/>
    <property type="match status" value="1"/>
</dbReference>
<sequence>MNHIDTLRLMSATRNHIHQEYGDHQPIEEYNKVFILHKSGENENENLQQNQIRDTTNDLNYKSLKESRFEMIKKQSKRNANSKTPFRLKKESFTSFKSPFLAPVVNIYGKSSNKFPKFVKNKKIKSSVSQLEDQKRNQSSNRVILPSINASIIPIVSQNQQLVNPFSIISYKKMPSTPEKNINLKNIEDNVRDKQLEQIYEDQQVQSQKSSQKILKHSESDLLKKERKGVFLLLIAYPDVRKCLLERGWREETNKNSPHIDLKFSLNSQDIMYPIMKNNCLVNHNRGEGSITCKSGLIESLNDSPEFWIQWHCMNQVYQDKVVERDDQEEIIKGKEYPIQNINKGIDAFYPQSFVLTSGRDFQEFQNYFWFTYAEGYVKQFNKSFEKNKDDYQKIQAEFLTEKLLVSMSIVNRRIANIDLVIEQKGVMYTGQSILNDEVLFLSKADYPKNYLQHIRKEDWYSKISNQFPQFKKLKQKKGLQSELNEQLQQYLENLYHYCKELIRQLRYNYPQTNLNGFQNVWIVKPGGLSRGRNIKIFDQFTDITNYAEITTTINNNEDKQISSFGSKSWVVQKYMENPLLIRNRKFDIRAWVLVACWNPLQIFLYQECYFRFSAVDYDSQNIKNLFIHLTNNSVSKNFQPKKDHIDSFPENMWGLSDFKNFINKRQHKYFGEDCFYNDVWNEFFQPQLEEIIKISLTTAWEKVEWRKNAIGLYGYDVIIDDDCKMWLLEINKCPTMEHSTKVTSNLIPKMLNDMVKVIIDWKQDKNADTGDYKLIFESPYVKEQQDLIQKQELIIQGKGLKKP</sequence>
<accession>A0A078ABK9</accession>
<name>A0A078ABK9_STYLE</name>
<keyword evidence="5" id="KW-0067">ATP-binding</keyword>
<feature type="domain" description="Formamidopyrimidine-DNA glycosylase catalytic" evidence="6">
    <location>
        <begin position="175"/>
        <end position="308"/>
    </location>
</feature>
<evidence type="ECO:0000256" key="4">
    <source>
        <dbReference type="ARBA" id="ARBA00022741"/>
    </source>
</evidence>
<dbReference type="GO" id="GO:0005524">
    <property type="term" value="F:ATP binding"/>
    <property type="evidence" value="ECO:0007669"/>
    <property type="project" value="UniProtKB-KW"/>
</dbReference>
<dbReference type="PANTHER" id="PTHR45870">
    <property type="entry name" value="TUBULIN MONOGLYCYLASE TTLL3"/>
    <property type="match status" value="1"/>
</dbReference>
<dbReference type="PANTHER" id="PTHR45870:SF2">
    <property type="entry name" value="TUBULIN MONOGLYCYLASE TTLL3"/>
    <property type="match status" value="1"/>
</dbReference>
<evidence type="ECO:0000256" key="5">
    <source>
        <dbReference type="ARBA" id="ARBA00022840"/>
    </source>
</evidence>
<organism evidence="7 8">
    <name type="scientific">Stylonychia lemnae</name>
    <name type="common">Ciliate</name>
    <dbReference type="NCBI Taxonomy" id="5949"/>
    <lineage>
        <taxon>Eukaryota</taxon>
        <taxon>Sar</taxon>
        <taxon>Alveolata</taxon>
        <taxon>Ciliophora</taxon>
        <taxon>Intramacronucleata</taxon>
        <taxon>Spirotrichea</taxon>
        <taxon>Stichotrichia</taxon>
        <taxon>Sporadotrichida</taxon>
        <taxon>Oxytrichidae</taxon>
        <taxon>Stylonychinae</taxon>
        <taxon>Stylonychia</taxon>
    </lineage>
</organism>
<dbReference type="InterPro" id="IPR051437">
    <property type="entry name" value="TTLL_monoglycylase"/>
</dbReference>
<evidence type="ECO:0000256" key="3">
    <source>
        <dbReference type="ARBA" id="ARBA00022598"/>
    </source>
</evidence>
<reference evidence="7 8" key="1">
    <citation type="submission" date="2014-06" db="EMBL/GenBank/DDBJ databases">
        <authorList>
            <person name="Swart Estienne"/>
        </authorList>
    </citation>
    <scope>NUCLEOTIDE SEQUENCE [LARGE SCALE GENOMIC DNA]</scope>
    <source>
        <strain evidence="7 8">130c</strain>
    </source>
</reference>
<keyword evidence="4" id="KW-0547">Nucleotide-binding</keyword>
<dbReference type="PROSITE" id="PS51068">
    <property type="entry name" value="FPG_CAT"/>
    <property type="match status" value="1"/>
</dbReference>
<dbReference type="EMBL" id="CCKQ01007830">
    <property type="protein sequence ID" value="CDW79256.1"/>
    <property type="molecule type" value="Genomic_DNA"/>
</dbReference>
<evidence type="ECO:0000259" key="6">
    <source>
        <dbReference type="PROSITE" id="PS51068"/>
    </source>
</evidence>
<dbReference type="InterPro" id="IPR012319">
    <property type="entry name" value="FPG_cat"/>
</dbReference>
<keyword evidence="2" id="KW-0963">Cytoplasm</keyword>
<keyword evidence="3 7" id="KW-0436">Ligase</keyword>
<dbReference type="InParanoid" id="A0A078ABK9"/>
<evidence type="ECO:0000313" key="8">
    <source>
        <dbReference type="Proteomes" id="UP000039865"/>
    </source>
</evidence>
<protein>
    <submittedName>
        <fullName evidence="7">Tubulin-tyrosine ligase family protein</fullName>
    </submittedName>
</protein>
<dbReference type="GO" id="GO:0008270">
    <property type="term" value="F:zinc ion binding"/>
    <property type="evidence" value="ECO:0007669"/>
    <property type="project" value="InterPro"/>
</dbReference>
<dbReference type="Gene3D" id="3.30.470.20">
    <property type="entry name" value="ATP-grasp fold, B domain"/>
    <property type="match status" value="1"/>
</dbReference>
<dbReference type="Proteomes" id="UP000039865">
    <property type="component" value="Unassembled WGS sequence"/>
</dbReference>
<comment type="subcellular location">
    <subcellularLocation>
        <location evidence="1">Cytoplasm</location>
    </subcellularLocation>
</comment>
<dbReference type="GO" id="GO:0070736">
    <property type="term" value="F:protein-glycine ligase activity, initiating"/>
    <property type="evidence" value="ECO:0007669"/>
    <property type="project" value="TreeGrafter"/>
</dbReference>